<evidence type="ECO:0000313" key="2">
    <source>
        <dbReference type="Proteomes" id="UP000003751"/>
    </source>
</evidence>
<name>E7QWR1_HALPU</name>
<dbReference type="Proteomes" id="UP000003751">
    <property type="component" value="Unassembled WGS sequence"/>
</dbReference>
<evidence type="ECO:0000313" key="1">
    <source>
        <dbReference type="EMBL" id="EFW91157.1"/>
    </source>
</evidence>
<organism evidence="1 2">
    <name type="scientific">Haladaptatus paucihalophilus DX253</name>
    <dbReference type="NCBI Taxonomy" id="797209"/>
    <lineage>
        <taxon>Archaea</taxon>
        <taxon>Methanobacteriati</taxon>
        <taxon>Methanobacteriota</taxon>
        <taxon>Stenosarchaea group</taxon>
        <taxon>Halobacteria</taxon>
        <taxon>Halobacteriales</taxon>
        <taxon>Haladaptataceae</taxon>
        <taxon>Haladaptatus</taxon>
    </lineage>
</organism>
<sequence length="64" mass="7176">MNAAWERNSVDIRVWYVNLFGECTRGFVHEAKPNVILTDVLVPIPTKVTFPAGEIEGNCDVVPF</sequence>
<proteinExistence type="predicted"/>
<reference evidence="1 2" key="1">
    <citation type="journal article" date="2014" name="ISME J.">
        <title>Trehalose/2-sulfotrehalose biosynthesis and glycine-betaine uptake are widely spread mechanisms for osmoadaptation in the Halobacteriales.</title>
        <authorList>
            <person name="Youssef N.H."/>
            <person name="Savage-Ashlock K.N."/>
            <person name="McCully A.L."/>
            <person name="Luedtke B."/>
            <person name="Shaw E.I."/>
            <person name="Hoff W.D."/>
            <person name="Elshahed M.S."/>
        </authorList>
    </citation>
    <scope>NUCLEOTIDE SEQUENCE [LARGE SCALE GENOMIC DNA]</scope>
    <source>
        <strain evidence="1 2">DX253</strain>
    </source>
</reference>
<dbReference type="AlphaFoldDB" id="E7QWR1"/>
<gene>
    <name evidence="1" type="ORF">ZOD2009_16246</name>
</gene>
<accession>E7QWR1</accession>
<comment type="caution">
    <text evidence="1">The sequence shown here is derived from an EMBL/GenBank/DDBJ whole genome shotgun (WGS) entry which is preliminary data.</text>
</comment>
<protein>
    <submittedName>
        <fullName evidence="1">Uncharacterized protein</fullName>
    </submittedName>
</protein>
<dbReference type="EMBL" id="AEMG01000018">
    <property type="protein sequence ID" value="EFW91157.1"/>
    <property type="molecule type" value="Genomic_DNA"/>
</dbReference>